<feature type="transmembrane region" description="Helical" evidence="9">
    <location>
        <begin position="26"/>
        <end position="45"/>
    </location>
</feature>
<dbReference type="OrthoDB" id="6160477at2"/>
<dbReference type="AlphaFoldDB" id="A0A1H7TAP9"/>
<accession>A0A1H7TAP9</accession>
<dbReference type="GO" id="GO:0015740">
    <property type="term" value="P:C4-dicarboxylate transport"/>
    <property type="evidence" value="ECO:0007669"/>
    <property type="project" value="TreeGrafter"/>
</dbReference>
<feature type="transmembrane region" description="Helical" evidence="9">
    <location>
        <begin position="65"/>
        <end position="83"/>
    </location>
</feature>
<keyword evidence="4 9" id="KW-0997">Cell inner membrane</keyword>
<evidence type="ECO:0000256" key="5">
    <source>
        <dbReference type="ARBA" id="ARBA00022692"/>
    </source>
</evidence>
<evidence type="ECO:0000259" key="10">
    <source>
        <dbReference type="Pfam" id="PF04290"/>
    </source>
</evidence>
<name>A0A1H7TAP9_9HYPH</name>
<organism evidence="11 12">
    <name type="scientific">Bosea lupini</name>
    <dbReference type="NCBI Taxonomy" id="1036779"/>
    <lineage>
        <taxon>Bacteria</taxon>
        <taxon>Pseudomonadati</taxon>
        <taxon>Pseudomonadota</taxon>
        <taxon>Alphaproteobacteria</taxon>
        <taxon>Hyphomicrobiales</taxon>
        <taxon>Boseaceae</taxon>
        <taxon>Bosea</taxon>
    </lineage>
</organism>
<evidence type="ECO:0000256" key="2">
    <source>
        <dbReference type="ARBA" id="ARBA00022448"/>
    </source>
</evidence>
<evidence type="ECO:0000256" key="9">
    <source>
        <dbReference type="RuleBase" id="RU369079"/>
    </source>
</evidence>
<keyword evidence="5 9" id="KW-0812">Transmembrane</keyword>
<evidence type="ECO:0000256" key="7">
    <source>
        <dbReference type="ARBA" id="ARBA00023136"/>
    </source>
</evidence>
<feature type="domain" description="Tripartite ATP-independent periplasmic transporters DctQ component" evidence="10">
    <location>
        <begin position="42"/>
        <end position="172"/>
    </location>
</feature>
<dbReference type="InterPro" id="IPR055348">
    <property type="entry name" value="DctQ"/>
</dbReference>
<keyword evidence="2 9" id="KW-0813">Transport</keyword>
<dbReference type="InterPro" id="IPR007387">
    <property type="entry name" value="TRAP_DctQ"/>
</dbReference>
<comment type="subunit">
    <text evidence="9">The complex comprises the extracytoplasmic solute receptor protein and the two transmembrane proteins.</text>
</comment>
<dbReference type="EMBL" id="FOAN01000005">
    <property type="protein sequence ID" value="SEL81625.1"/>
    <property type="molecule type" value="Genomic_DNA"/>
</dbReference>
<feature type="transmembrane region" description="Helical" evidence="9">
    <location>
        <begin position="104"/>
        <end position="125"/>
    </location>
</feature>
<evidence type="ECO:0000256" key="1">
    <source>
        <dbReference type="ARBA" id="ARBA00004429"/>
    </source>
</evidence>
<reference evidence="12" key="1">
    <citation type="submission" date="2016-10" db="EMBL/GenBank/DDBJ databases">
        <authorList>
            <person name="Varghese N."/>
            <person name="Submissions S."/>
        </authorList>
    </citation>
    <scope>NUCLEOTIDE SEQUENCE [LARGE SCALE GENOMIC DNA]</scope>
    <source>
        <strain evidence="12">LMG 26383,CCUG 61248,R- 45681</strain>
    </source>
</reference>
<evidence type="ECO:0000256" key="8">
    <source>
        <dbReference type="ARBA" id="ARBA00038436"/>
    </source>
</evidence>
<dbReference type="GO" id="GO:0022857">
    <property type="term" value="F:transmembrane transporter activity"/>
    <property type="evidence" value="ECO:0007669"/>
    <property type="project" value="UniProtKB-UniRule"/>
</dbReference>
<dbReference type="PANTHER" id="PTHR35011:SF10">
    <property type="entry name" value="TRAP TRANSPORTER SMALL PERMEASE PROTEIN"/>
    <property type="match status" value="1"/>
</dbReference>
<feature type="transmembrane region" description="Helical" evidence="9">
    <location>
        <begin position="152"/>
        <end position="176"/>
    </location>
</feature>
<protein>
    <recommendedName>
        <fullName evidence="9">TRAP transporter small permease protein</fullName>
    </recommendedName>
</protein>
<evidence type="ECO:0000256" key="6">
    <source>
        <dbReference type="ARBA" id="ARBA00022989"/>
    </source>
</evidence>
<proteinExistence type="inferred from homology"/>
<evidence type="ECO:0000313" key="11">
    <source>
        <dbReference type="EMBL" id="SEL81625.1"/>
    </source>
</evidence>
<dbReference type="GO" id="GO:0005886">
    <property type="term" value="C:plasma membrane"/>
    <property type="evidence" value="ECO:0007669"/>
    <property type="project" value="UniProtKB-SubCell"/>
</dbReference>
<keyword evidence="6 9" id="KW-1133">Transmembrane helix</keyword>
<gene>
    <name evidence="11" type="ORF">SAMN04515666_105412</name>
</gene>
<dbReference type="Pfam" id="PF04290">
    <property type="entry name" value="DctQ"/>
    <property type="match status" value="1"/>
</dbReference>
<keyword evidence="7 9" id="KW-0472">Membrane</keyword>
<evidence type="ECO:0000256" key="4">
    <source>
        <dbReference type="ARBA" id="ARBA00022519"/>
    </source>
</evidence>
<comment type="function">
    <text evidence="9">Part of the tripartite ATP-independent periplasmic (TRAP) transport system.</text>
</comment>
<evidence type="ECO:0000313" key="12">
    <source>
        <dbReference type="Proteomes" id="UP000199664"/>
    </source>
</evidence>
<sequence>MSPVAGADAPAALQIARTLRRMIEGAASWMAYAAGWNYVLCALFITTDIVGRSFFGVSSAATVEISGYMLACGISWSLAHTLAERAHIRVDVLINRMPLKIRAFLHLFALVLLGLFAAFLAWAGWQLLDESVMFDAHDNSALHIPMAWPQGIWAFGLGAFLVMIAALLLEALLGLFCGRYDEIAALLGSRSIDDEAEEALEAVAMARRETGA</sequence>
<dbReference type="PANTHER" id="PTHR35011">
    <property type="entry name" value="2,3-DIKETO-L-GULONATE TRAP TRANSPORTER SMALL PERMEASE PROTEIN YIAM"/>
    <property type="match status" value="1"/>
</dbReference>
<keyword evidence="3" id="KW-1003">Cell membrane</keyword>
<dbReference type="STRING" id="1036779.SAMN04515666_105412"/>
<evidence type="ECO:0000256" key="3">
    <source>
        <dbReference type="ARBA" id="ARBA00022475"/>
    </source>
</evidence>
<keyword evidence="12" id="KW-1185">Reference proteome</keyword>
<comment type="similarity">
    <text evidence="8 9">Belongs to the TRAP transporter small permease family.</text>
</comment>
<comment type="subcellular location">
    <subcellularLocation>
        <location evidence="1 9">Cell inner membrane</location>
        <topology evidence="1 9">Multi-pass membrane protein</topology>
    </subcellularLocation>
</comment>
<dbReference type="Proteomes" id="UP000199664">
    <property type="component" value="Unassembled WGS sequence"/>
</dbReference>